<dbReference type="AlphaFoldDB" id="A0A8J2YP00"/>
<accession>A0A8J2YP00</accession>
<evidence type="ECO:0000313" key="2">
    <source>
        <dbReference type="Proteomes" id="UP000646365"/>
    </source>
</evidence>
<reference evidence="1" key="1">
    <citation type="journal article" date="2014" name="Int. J. Syst. Evol. Microbiol.">
        <title>Complete genome sequence of Corynebacterium casei LMG S-19264T (=DSM 44701T), isolated from a smear-ripened cheese.</title>
        <authorList>
            <consortium name="US DOE Joint Genome Institute (JGI-PGF)"/>
            <person name="Walter F."/>
            <person name="Albersmeier A."/>
            <person name="Kalinowski J."/>
            <person name="Ruckert C."/>
        </authorList>
    </citation>
    <scope>NUCLEOTIDE SEQUENCE</scope>
    <source>
        <strain evidence="1">CGMCC 1.15725</strain>
    </source>
</reference>
<evidence type="ECO:0008006" key="3">
    <source>
        <dbReference type="Google" id="ProtNLM"/>
    </source>
</evidence>
<name>A0A8J2YP00_9PROT</name>
<organism evidence="1 2">
    <name type="scientific">Aliidongia dinghuensis</name>
    <dbReference type="NCBI Taxonomy" id="1867774"/>
    <lineage>
        <taxon>Bacteria</taxon>
        <taxon>Pseudomonadati</taxon>
        <taxon>Pseudomonadota</taxon>
        <taxon>Alphaproteobacteria</taxon>
        <taxon>Rhodospirillales</taxon>
        <taxon>Dongiaceae</taxon>
        <taxon>Aliidongia</taxon>
    </lineage>
</organism>
<comment type="caution">
    <text evidence="1">The sequence shown here is derived from an EMBL/GenBank/DDBJ whole genome shotgun (WGS) entry which is preliminary data.</text>
</comment>
<proteinExistence type="predicted"/>
<protein>
    <recommendedName>
        <fullName evidence="3">DUF4279 domain-containing protein</fullName>
    </recommendedName>
</protein>
<dbReference type="EMBL" id="BMJQ01000001">
    <property type="protein sequence ID" value="GGF00807.1"/>
    <property type="molecule type" value="Genomic_DNA"/>
</dbReference>
<reference evidence="1" key="2">
    <citation type="submission" date="2020-09" db="EMBL/GenBank/DDBJ databases">
        <authorList>
            <person name="Sun Q."/>
            <person name="Zhou Y."/>
        </authorList>
    </citation>
    <scope>NUCLEOTIDE SEQUENCE</scope>
    <source>
        <strain evidence="1">CGMCC 1.15725</strain>
    </source>
</reference>
<keyword evidence="2" id="KW-1185">Reference proteome</keyword>
<sequence length="180" mass="20361">MKGCPEARQSGGHFLAGVSQRVNWRGSTGEEWNMVDRTRFVELWLSDFVEDPRGIAAASPMRPFLVTCKGEPAGKRGRPAHRNVVIFRRAFRYEDTWTEAIEELVAALGGWAEIEQLLDRVDDAKRLIQLTLPIGNSPHQENNFIEAATLERLARLKIDLGMEFGPYQVEERPEPPFEGA</sequence>
<gene>
    <name evidence="1" type="ORF">GCM10011611_02980</name>
</gene>
<dbReference type="Proteomes" id="UP000646365">
    <property type="component" value="Unassembled WGS sequence"/>
</dbReference>
<evidence type="ECO:0000313" key="1">
    <source>
        <dbReference type="EMBL" id="GGF00807.1"/>
    </source>
</evidence>